<comment type="caution">
    <text evidence="2">The sequence shown here is derived from an EMBL/GenBank/DDBJ whole genome shotgun (WGS) entry which is preliminary data.</text>
</comment>
<dbReference type="AlphaFoldDB" id="A0A016X0K6"/>
<evidence type="ECO:0000313" key="2">
    <source>
        <dbReference type="EMBL" id="EYC45455.1"/>
    </source>
</evidence>
<evidence type="ECO:0000259" key="1">
    <source>
        <dbReference type="PROSITE" id="PS50878"/>
    </source>
</evidence>
<sequence length="701" mass="79028">MNTVPPKRFTAIGTNEVDDDMAAALSLGPSFAVSPRVDSSTVDRALCGLHQFAHRLRWRLQTGPTVLDRQSTIVSSMPFPARGIKLPKPSSEVDSRIASLEIAIQRIYLSEATQAYRTNLTPSEQRGITKLLRSKDRLRYTVGDKCGSFVVMPQSMDKNITNIALSDSSTYCETTMAAFTKACDKVKQAITTVVKPRLGAIVAKQLLDSHPIVPTFYSLVKTHKLSTASDLIATPPETIKIRPIISSCGGPSDRLSWLLVKVLSPLLQFVGAHIVNVESFLASLSQCQIPSTAYYASFDVASLYTNVNNDNAVDAVISLYEQHESQIHSMGFNANDIRVMLSATLSCNIFCFNNKMYEQKRGLAMGNRIAPLLAIIFMDHIERITLTSDILLYKRYVDDAFVIGISEAEVERTLGRLNAVDDNISFTMEKPDEEGFLPFLNTKIRIVDGQIECSWYKKSASRNILVHSRSAHPIYVKANMVRNFLKTKEKLCTTTNSTVESHVSRILEENGYRPEFPRTWLPHSTMDGLPLVLPYVGDASARRVNQAVKNSRLPIRLIFLTPPTLKDLLTSTRIYENKCLEANCRYCTEEKICELRGTVYMISCTGCGEKYIGETMRPLRRRLDEHRRALANPASYPSESFSRHRTLKHTTEPPPAFTVRVLHRHLTRTLERKIMEAREIRRHEPEINTREELREVLRLIA</sequence>
<feature type="domain" description="Reverse transcriptase" evidence="1">
    <location>
        <begin position="213"/>
        <end position="444"/>
    </location>
</feature>
<reference evidence="3" key="1">
    <citation type="journal article" date="2015" name="Nat. Genet.">
        <title>The genome and transcriptome of the zoonotic hookworm Ancylostoma ceylanicum identify infection-specific gene families.</title>
        <authorList>
            <person name="Schwarz E.M."/>
            <person name="Hu Y."/>
            <person name="Antoshechkin I."/>
            <person name="Miller M.M."/>
            <person name="Sternberg P.W."/>
            <person name="Aroian R.V."/>
        </authorList>
    </citation>
    <scope>NUCLEOTIDE SEQUENCE</scope>
    <source>
        <strain evidence="3">HY135</strain>
    </source>
</reference>
<organism evidence="2 3">
    <name type="scientific">Ancylostoma ceylanicum</name>
    <dbReference type="NCBI Taxonomy" id="53326"/>
    <lineage>
        <taxon>Eukaryota</taxon>
        <taxon>Metazoa</taxon>
        <taxon>Ecdysozoa</taxon>
        <taxon>Nematoda</taxon>
        <taxon>Chromadorea</taxon>
        <taxon>Rhabditida</taxon>
        <taxon>Rhabditina</taxon>
        <taxon>Rhabditomorpha</taxon>
        <taxon>Strongyloidea</taxon>
        <taxon>Ancylostomatidae</taxon>
        <taxon>Ancylostomatinae</taxon>
        <taxon>Ancylostoma</taxon>
    </lineage>
</organism>
<dbReference type="InterPro" id="IPR058912">
    <property type="entry name" value="HTH_animal"/>
</dbReference>
<dbReference type="PANTHER" id="PTHR21301">
    <property type="entry name" value="REVERSE TRANSCRIPTASE"/>
    <property type="match status" value="1"/>
</dbReference>
<dbReference type="Proteomes" id="UP000024635">
    <property type="component" value="Unassembled WGS sequence"/>
</dbReference>
<dbReference type="InterPro" id="IPR000477">
    <property type="entry name" value="RT_dom"/>
</dbReference>
<gene>
    <name evidence="2" type="primary">Acey_s0427.g1271</name>
    <name evidence="2" type="ORF">Y032_0427g1271</name>
</gene>
<dbReference type="PROSITE" id="PS50878">
    <property type="entry name" value="RT_POL"/>
    <property type="match status" value="1"/>
</dbReference>
<dbReference type="PANTHER" id="PTHR21301:SF10">
    <property type="entry name" value="REVERSE TRANSCRIPTASE DOMAIN-CONTAINING PROTEIN"/>
    <property type="match status" value="1"/>
</dbReference>
<accession>A0A016X0K6</accession>
<evidence type="ECO:0000313" key="3">
    <source>
        <dbReference type="Proteomes" id="UP000024635"/>
    </source>
</evidence>
<dbReference type="Pfam" id="PF26215">
    <property type="entry name" value="HTH_animal"/>
    <property type="match status" value="1"/>
</dbReference>
<dbReference type="EMBL" id="JARK01000027">
    <property type="protein sequence ID" value="EYC45455.1"/>
    <property type="molecule type" value="Genomic_DNA"/>
</dbReference>
<dbReference type="CDD" id="cd10442">
    <property type="entry name" value="GIY-YIG_PLEs"/>
    <property type="match status" value="1"/>
</dbReference>
<keyword evidence="3" id="KW-1185">Reference proteome</keyword>
<dbReference type="STRING" id="53326.A0A016X0K6"/>
<proteinExistence type="predicted"/>
<dbReference type="OrthoDB" id="5887302at2759"/>
<protein>
    <recommendedName>
        <fullName evidence="1">Reverse transcriptase domain-containing protein</fullName>
    </recommendedName>
</protein>
<name>A0A016X0K6_9BILA</name>